<dbReference type="Proteomes" id="UP000034166">
    <property type="component" value="Unassembled WGS sequence"/>
</dbReference>
<dbReference type="EMBL" id="LAYY01000007">
    <property type="protein sequence ID" value="KKK38637.1"/>
    <property type="molecule type" value="Genomic_DNA"/>
</dbReference>
<proteinExistence type="predicted"/>
<accession>A0A0M2T075</accession>
<sequence>MSSNYTKTMLQTLKQYQNSQITLTFNNKFQIPQVTVCCFNNSYKVFHLESQLTETYEDIETAMTAIERTINNSHLKPLVH</sequence>
<dbReference type="AlphaFoldDB" id="A0A0M2T075"/>
<protein>
    <submittedName>
        <fullName evidence="1">Uncharacterized protein</fullName>
    </submittedName>
</protein>
<comment type="caution">
    <text evidence="1">The sequence shown here is derived from an EMBL/GenBank/DDBJ whole genome shotgun (WGS) entry which is preliminary data.</text>
</comment>
<name>A0A0M2T075_9BACI</name>
<evidence type="ECO:0000313" key="1">
    <source>
        <dbReference type="EMBL" id="KKK38637.1"/>
    </source>
</evidence>
<dbReference type="PATRIC" id="fig|1408103.3.peg.1938"/>
<reference evidence="1 2" key="1">
    <citation type="submission" date="2015-04" db="EMBL/GenBank/DDBJ databases">
        <title>Taxonomic description and genome sequence of Bacillus campisalis sp. nov., a novel member of the genus Bacillus isolated from solar saltern.</title>
        <authorList>
            <person name="Mathan Kumar R."/>
            <person name="Kaur G."/>
            <person name="Kumar A."/>
            <person name="Singh N.K."/>
            <person name="Kaur N."/>
            <person name="Kumar N."/>
            <person name="Mayilraj S."/>
        </authorList>
    </citation>
    <scope>NUCLEOTIDE SEQUENCE [LARGE SCALE GENOMIC DNA]</scope>
    <source>
        <strain evidence="1 2">SA2-6</strain>
    </source>
</reference>
<evidence type="ECO:0000313" key="2">
    <source>
        <dbReference type="Proteomes" id="UP000034166"/>
    </source>
</evidence>
<gene>
    <name evidence="1" type="ORF">WQ57_08590</name>
</gene>
<organism evidence="1 2">
    <name type="scientific">Mesobacillus campisalis</name>
    <dbReference type="NCBI Taxonomy" id="1408103"/>
    <lineage>
        <taxon>Bacteria</taxon>
        <taxon>Bacillati</taxon>
        <taxon>Bacillota</taxon>
        <taxon>Bacilli</taxon>
        <taxon>Bacillales</taxon>
        <taxon>Bacillaceae</taxon>
        <taxon>Mesobacillus</taxon>
    </lineage>
</organism>
<keyword evidence="2" id="KW-1185">Reference proteome</keyword>